<evidence type="ECO:0000256" key="3">
    <source>
        <dbReference type="ARBA" id="ARBA00022553"/>
    </source>
</evidence>
<dbReference type="Proteomes" id="UP000886611">
    <property type="component" value="Unassembled WGS sequence"/>
</dbReference>
<keyword evidence="3" id="KW-0597">Phosphoprotein</keyword>
<dbReference type="PANTHER" id="PTHR12842:SF3">
    <property type="entry name" value="PROTEIN FAM114A2"/>
    <property type="match status" value="1"/>
</dbReference>
<dbReference type="InterPro" id="IPR012337">
    <property type="entry name" value="RNaseH-like_sf"/>
</dbReference>
<dbReference type="InterPro" id="IPR006941">
    <property type="entry name" value="RNase_CAF1"/>
</dbReference>
<organism evidence="5 6">
    <name type="scientific">Polypterus senegalus</name>
    <name type="common">Senegal bichir</name>
    <dbReference type="NCBI Taxonomy" id="55291"/>
    <lineage>
        <taxon>Eukaryota</taxon>
        <taxon>Metazoa</taxon>
        <taxon>Chordata</taxon>
        <taxon>Craniata</taxon>
        <taxon>Vertebrata</taxon>
        <taxon>Euteleostomi</taxon>
        <taxon>Actinopterygii</taxon>
        <taxon>Polypteriformes</taxon>
        <taxon>Polypteridae</taxon>
        <taxon>Polypterus</taxon>
    </lineage>
</organism>
<keyword evidence="6" id="KW-1185">Reference proteome</keyword>
<name>A0A8X7WV52_POLSE</name>
<feature type="compositionally biased region" description="Basic and acidic residues" evidence="4">
    <location>
        <begin position="51"/>
        <end position="73"/>
    </location>
</feature>
<dbReference type="Pfam" id="PF05334">
    <property type="entry name" value="DUF719"/>
    <property type="match status" value="1"/>
</dbReference>
<dbReference type="Pfam" id="PF04857">
    <property type="entry name" value="CAF1"/>
    <property type="match status" value="1"/>
</dbReference>
<dbReference type="PANTHER" id="PTHR12842">
    <property type="entry name" value="FI01459P"/>
    <property type="match status" value="1"/>
</dbReference>
<dbReference type="InterPro" id="IPR007998">
    <property type="entry name" value="DUF719"/>
</dbReference>
<comment type="caution">
    <text evidence="5">The sequence shown here is derived from an EMBL/GenBank/DDBJ whole genome shotgun (WGS) entry which is preliminary data.</text>
</comment>
<accession>A0A8X7WV52</accession>
<dbReference type="Gene3D" id="3.30.420.10">
    <property type="entry name" value="Ribonuclease H-like superfamily/Ribonuclease H"/>
    <property type="match status" value="1"/>
</dbReference>
<feature type="region of interest" description="Disordered" evidence="4">
    <location>
        <begin position="1"/>
        <end position="75"/>
    </location>
</feature>
<dbReference type="InterPro" id="IPR036397">
    <property type="entry name" value="RNaseH_sf"/>
</dbReference>
<dbReference type="EMBL" id="JAATIS010009265">
    <property type="protein sequence ID" value="KAG2456189.1"/>
    <property type="molecule type" value="Genomic_DNA"/>
</dbReference>
<comment type="similarity">
    <text evidence="1">Belongs to the FAM114 family.</text>
</comment>
<dbReference type="SUPFAM" id="SSF53098">
    <property type="entry name" value="Ribonuclease H-like"/>
    <property type="match status" value="1"/>
</dbReference>
<feature type="region of interest" description="Disordered" evidence="4">
    <location>
        <begin position="83"/>
        <end position="102"/>
    </location>
</feature>
<feature type="compositionally biased region" description="Basic and acidic residues" evidence="4">
    <location>
        <begin position="1"/>
        <end position="11"/>
    </location>
</feature>
<evidence type="ECO:0000313" key="6">
    <source>
        <dbReference type="Proteomes" id="UP000886611"/>
    </source>
</evidence>
<comment type="similarity">
    <text evidence="2">Belongs to the CAF1 family.</text>
</comment>
<dbReference type="AlphaFoldDB" id="A0A8X7WV52"/>
<proteinExistence type="inferred from homology"/>
<evidence type="ECO:0000256" key="2">
    <source>
        <dbReference type="ARBA" id="ARBA00008372"/>
    </source>
</evidence>
<evidence type="ECO:0000256" key="1">
    <source>
        <dbReference type="ARBA" id="ARBA00006903"/>
    </source>
</evidence>
<sequence length="523" mass="58117">MSDTENQRDFLETDDDFKESPFTDAVSDASEEFKRDASDKGEATSVTMTRKRPESKSSTESEEASQGKDKDTDAGQGISHAIEKAESSLGIPSPTDISGELKKEETVDVLSTTGDAANDKSSSNTSHIGGAIGMFSSLTNVVQSTGKTVLSGGLDALEFIGKKTMDVIAEGDPGFKKTKGLMLRTSTLSEVLREAKEREEQQTSQLVDTDTTRKAHYGMLFDEFQGLSHLEALEILSSESAAKVKSVFTTLSGEELAKLKEELELIKKSFSLIEFDEEEEECIDDDGEEFVKEVTAAMAEMKLMVTADKLVQIHFVITADERRLLQDAIMRLGEDISTLSPREDMYSQDSIDLLQNSGLQFKKHEEEGIDTLYFAELLMTSGLVLCENVKWLSFHSGYDFGYLVKLLTDSRLPEEEHEFFQILNLFFPAIYDVKYLMKSCKNLKGGLQEVADQLELKRIGRQHQAGSDSLLTGMAFFRMKELFFEDNIDDAKYCGRLYGLGSGSNQNQNGIANSSQEEAHNKH</sequence>
<protein>
    <submittedName>
        <fullName evidence="5">CNOT8 protein</fullName>
    </submittedName>
</protein>
<evidence type="ECO:0000313" key="5">
    <source>
        <dbReference type="EMBL" id="KAG2456189.1"/>
    </source>
</evidence>
<gene>
    <name evidence="5" type="primary">Cnot8</name>
    <name evidence="5" type="ORF">GTO96_0007025</name>
</gene>
<feature type="non-terminal residue" evidence="5">
    <location>
        <position position="523"/>
    </location>
</feature>
<reference evidence="5 6" key="1">
    <citation type="journal article" date="2021" name="Cell">
        <title>Tracing the genetic footprints of vertebrate landing in non-teleost ray-finned fishes.</title>
        <authorList>
            <person name="Bi X."/>
            <person name="Wang K."/>
            <person name="Yang L."/>
            <person name="Pan H."/>
            <person name="Jiang H."/>
            <person name="Wei Q."/>
            <person name="Fang M."/>
            <person name="Yu H."/>
            <person name="Zhu C."/>
            <person name="Cai Y."/>
            <person name="He Y."/>
            <person name="Gan X."/>
            <person name="Zeng H."/>
            <person name="Yu D."/>
            <person name="Zhu Y."/>
            <person name="Jiang H."/>
            <person name="Qiu Q."/>
            <person name="Yang H."/>
            <person name="Zhang Y.E."/>
            <person name="Wang W."/>
            <person name="Zhu M."/>
            <person name="He S."/>
            <person name="Zhang G."/>
        </authorList>
    </citation>
    <scope>NUCLEOTIDE SEQUENCE [LARGE SCALE GENOMIC DNA]</scope>
    <source>
        <strain evidence="5">Bchr_013</strain>
    </source>
</reference>
<dbReference type="GO" id="GO:0003676">
    <property type="term" value="F:nucleic acid binding"/>
    <property type="evidence" value="ECO:0007669"/>
    <property type="project" value="InterPro"/>
</dbReference>
<evidence type="ECO:0000256" key="4">
    <source>
        <dbReference type="SAM" id="MobiDB-lite"/>
    </source>
</evidence>
<feature type="compositionally biased region" description="Basic and acidic residues" evidence="4">
    <location>
        <begin position="31"/>
        <end position="42"/>
    </location>
</feature>
<feature type="non-terminal residue" evidence="5">
    <location>
        <position position="1"/>
    </location>
</feature>